<organism evidence="1 2">
    <name type="scientific">Mortierella hygrophila</name>
    <dbReference type="NCBI Taxonomy" id="979708"/>
    <lineage>
        <taxon>Eukaryota</taxon>
        <taxon>Fungi</taxon>
        <taxon>Fungi incertae sedis</taxon>
        <taxon>Mucoromycota</taxon>
        <taxon>Mortierellomycotina</taxon>
        <taxon>Mortierellomycetes</taxon>
        <taxon>Mortierellales</taxon>
        <taxon>Mortierellaceae</taxon>
        <taxon>Mortierella</taxon>
    </lineage>
</organism>
<sequence>MKDITGEIPSPKVVDQFVGPGIFSSELACGLSSHIQINGQDINVLLMTYRRTHTIKAQATTECEQLKVCLVNFVVTKALLVSVLPEDISSDVVKYIFPDAKPSCISPSEQNFVAQLCAQSATCDFVTTQEWSRDPLCGSKTNLGSILEFPDYQVSFGEHSYILGEFKTVVATSEDMRKDYKKLVVMGKKVADGLFQDGFSTPVILILGQGM</sequence>
<protein>
    <submittedName>
        <fullName evidence="1">Uncharacterized protein</fullName>
    </submittedName>
</protein>
<gene>
    <name evidence="1" type="ORF">EC957_001926</name>
</gene>
<accession>A0A9P6F585</accession>
<name>A0A9P6F585_9FUNG</name>
<evidence type="ECO:0000313" key="2">
    <source>
        <dbReference type="Proteomes" id="UP000723463"/>
    </source>
</evidence>
<evidence type="ECO:0000313" key="1">
    <source>
        <dbReference type="EMBL" id="KAF9542484.1"/>
    </source>
</evidence>
<dbReference type="EMBL" id="JAAAXW010000137">
    <property type="protein sequence ID" value="KAF9542484.1"/>
    <property type="molecule type" value="Genomic_DNA"/>
</dbReference>
<dbReference type="Proteomes" id="UP000723463">
    <property type="component" value="Unassembled WGS sequence"/>
</dbReference>
<keyword evidence="2" id="KW-1185">Reference proteome</keyword>
<dbReference type="AlphaFoldDB" id="A0A9P6F585"/>
<proteinExistence type="predicted"/>
<reference evidence="1" key="1">
    <citation type="journal article" date="2020" name="Fungal Divers.">
        <title>Resolving the Mortierellaceae phylogeny through synthesis of multi-gene phylogenetics and phylogenomics.</title>
        <authorList>
            <person name="Vandepol N."/>
            <person name="Liber J."/>
            <person name="Desiro A."/>
            <person name="Na H."/>
            <person name="Kennedy M."/>
            <person name="Barry K."/>
            <person name="Grigoriev I.V."/>
            <person name="Miller A.N."/>
            <person name="O'Donnell K."/>
            <person name="Stajich J.E."/>
            <person name="Bonito G."/>
        </authorList>
    </citation>
    <scope>NUCLEOTIDE SEQUENCE</scope>
    <source>
        <strain evidence="1">NRRL 2591</strain>
    </source>
</reference>
<comment type="caution">
    <text evidence="1">The sequence shown here is derived from an EMBL/GenBank/DDBJ whole genome shotgun (WGS) entry which is preliminary data.</text>
</comment>